<feature type="domain" description="Fibronectin type III-like" evidence="11">
    <location>
        <begin position="701"/>
        <end position="770"/>
    </location>
</feature>
<dbReference type="Gene3D" id="3.20.20.300">
    <property type="entry name" value="Glycoside hydrolase, family 3, N-terminal domain"/>
    <property type="match status" value="1"/>
</dbReference>
<feature type="compositionally biased region" description="Low complexity" evidence="10">
    <location>
        <begin position="395"/>
        <end position="408"/>
    </location>
</feature>
<dbReference type="SMART" id="SM01217">
    <property type="entry name" value="Fn3_like"/>
    <property type="match status" value="1"/>
</dbReference>
<keyword evidence="7" id="KW-0326">Glycosidase</keyword>
<dbReference type="InterPro" id="IPR013783">
    <property type="entry name" value="Ig-like_fold"/>
</dbReference>
<gene>
    <name evidence="12" type="ORF">K8U78_00765</name>
</gene>
<evidence type="ECO:0000256" key="10">
    <source>
        <dbReference type="SAM" id="MobiDB-lite"/>
    </source>
</evidence>
<dbReference type="SUPFAM" id="SSF52279">
    <property type="entry name" value="Beta-D-glucan exohydrolase, C-terminal domain"/>
    <property type="match status" value="1"/>
</dbReference>
<dbReference type="Proteomes" id="UP000715651">
    <property type="component" value="Unassembled WGS sequence"/>
</dbReference>
<comment type="caution">
    <text evidence="12">The sequence shown here is derived from an EMBL/GenBank/DDBJ whole genome shotgun (WGS) entry which is preliminary data.</text>
</comment>
<dbReference type="PANTHER" id="PTHR30620:SF16">
    <property type="entry name" value="LYSOSOMAL BETA GLUCOSIDASE"/>
    <property type="match status" value="1"/>
</dbReference>
<dbReference type="InterPro" id="IPR017853">
    <property type="entry name" value="GH"/>
</dbReference>
<evidence type="ECO:0000256" key="7">
    <source>
        <dbReference type="ARBA" id="ARBA00023295"/>
    </source>
</evidence>
<dbReference type="PANTHER" id="PTHR30620">
    <property type="entry name" value="PERIPLASMIC BETA-GLUCOSIDASE-RELATED"/>
    <property type="match status" value="1"/>
</dbReference>
<evidence type="ECO:0000256" key="9">
    <source>
        <dbReference type="ARBA" id="ARBA00074219"/>
    </source>
</evidence>
<dbReference type="EC" id="3.2.1.21" evidence="4"/>
<evidence type="ECO:0000256" key="3">
    <source>
        <dbReference type="ARBA" id="ARBA00011881"/>
    </source>
</evidence>
<evidence type="ECO:0000256" key="5">
    <source>
        <dbReference type="ARBA" id="ARBA00022729"/>
    </source>
</evidence>
<evidence type="ECO:0000313" key="13">
    <source>
        <dbReference type="Proteomes" id="UP000715651"/>
    </source>
</evidence>
<sequence length="783" mass="85360">MTDFPFRDPNLPISERVEDLLSRMNVEEKVGQMMQLDAQQDLNDLIFTKHVGSILHTSPARQREAYEMNEKTRLRIPLLVGDDLIRGFSFWPGATIFPESLGQAASWDPELVEKAARVTAIEGSAAGEHWAFSPVLCIARDTRWGRVDETFGEDPYLIGEMASAQVRGLQKGAKAGEPLASDALLATAKHFAGYSETWGGRDASEASHTKRQMLSWFLPPFERVAREGVGSFMLGYSSIDGTPVTVNHWLLHDVLRKAWDYQGTLVTDWDNVGQLVHTQKLQPDYTHAAAAAVKAGNDMIMTTPRFFEGALEALKEGLISEDEIDEAVRRILTLKFRLGLFENPRLADEERIKAEIGKPEHAELNLKLARESLVLLHNNGLLPFTAPVEGKGAEGKNAGAKGAEAPAAHPSASDKPLKKSIALVGPLIDDAQEQLGDWAGASGQVNWLTKEHPEPRECTTTIKDAFEALLPEDWTLRTARGADIVRMEKDPAGDTFPDGQPRPQVAVSCPVDPRQIEEAVEAAEKSDIVVAVVGDTIELTGEGRSTATLEMLGGQNALLDALAATGKPLVVVLMSGKPLILHEAAMNADALLWAPKPGMKGGQAIVETLLGINDPSGRLTITFPRHVGQLPVFYNMVRGQHGYRYADLTQEPAFAFGEGLSYTTFSYSNLTIEDNDTPFSTSDTVRVHVDVTNTGKRAGTEVVQLYISDVVTSVTWADRELKGFARVHLAPGETKNVAIDLPVSSCSLVNAEDKRVVEPGEFDVLVGHSSLDKDLISTRFSVA</sequence>
<dbReference type="InterPro" id="IPR001764">
    <property type="entry name" value="Glyco_hydro_3_N"/>
</dbReference>
<name>A0A921FTY3_9BIFI</name>
<dbReference type="GO" id="GO:0009251">
    <property type="term" value="P:glucan catabolic process"/>
    <property type="evidence" value="ECO:0007669"/>
    <property type="project" value="TreeGrafter"/>
</dbReference>
<evidence type="ECO:0000313" key="12">
    <source>
        <dbReference type="EMBL" id="HJF17701.1"/>
    </source>
</evidence>
<reference evidence="12" key="1">
    <citation type="journal article" date="2021" name="PeerJ">
        <title>Extensive microbial diversity within the chicken gut microbiome revealed by metagenomics and culture.</title>
        <authorList>
            <person name="Gilroy R."/>
            <person name="Ravi A."/>
            <person name="Getino M."/>
            <person name="Pursley I."/>
            <person name="Horton D.L."/>
            <person name="Alikhan N.F."/>
            <person name="Baker D."/>
            <person name="Gharbi K."/>
            <person name="Hall N."/>
            <person name="Watson M."/>
            <person name="Adriaenssens E.M."/>
            <person name="Foster-Nyarko E."/>
            <person name="Jarju S."/>
            <person name="Secka A."/>
            <person name="Antonio M."/>
            <person name="Oren A."/>
            <person name="Chaudhuri R.R."/>
            <person name="La Ragione R."/>
            <person name="Hildebrand F."/>
            <person name="Pallen M.J."/>
        </authorList>
    </citation>
    <scope>NUCLEOTIDE SEQUENCE</scope>
    <source>
        <strain evidence="12">578</strain>
    </source>
</reference>
<evidence type="ECO:0000259" key="11">
    <source>
        <dbReference type="SMART" id="SM01217"/>
    </source>
</evidence>
<dbReference type="InterPro" id="IPR036962">
    <property type="entry name" value="Glyco_hydro_3_N_sf"/>
</dbReference>
<dbReference type="InterPro" id="IPR026891">
    <property type="entry name" value="Fn3-like"/>
</dbReference>
<dbReference type="FunFam" id="2.60.40.10:FF:000495">
    <property type="entry name" value="Periplasmic beta-glucosidase"/>
    <property type="match status" value="1"/>
</dbReference>
<evidence type="ECO:0000256" key="4">
    <source>
        <dbReference type="ARBA" id="ARBA00012744"/>
    </source>
</evidence>
<dbReference type="PRINTS" id="PR00133">
    <property type="entry name" value="GLHYDRLASE3"/>
</dbReference>
<dbReference type="Gene3D" id="3.40.50.1700">
    <property type="entry name" value="Glycoside hydrolase family 3 C-terminal domain"/>
    <property type="match status" value="1"/>
</dbReference>
<evidence type="ECO:0000256" key="2">
    <source>
        <dbReference type="ARBA" id="ARBA00005336"/>
    </source>
</evidence>
<comment type="subunit">
    <text evidence="3">Homotetramer.</text>
</comment>
<dbReference type="Gene3D" id="2.60.40.10">
    <property type="entry name" value="Immunoglobulins"/>
    <property type="match status" value="1"/>
</dbReference>
<proteinExistence type="inferred from homology"/>
<dbReference type="SUPFAM" id="SSF51445">
    <property type="entry name" value="(Trans)glycosidases"/>
    <property type="match status" value="1"/>
</dbReference>
<evidence type="ECO:0000256" key="6">
    <source>
        <dbReference type="ARBA" id="ARBA00022801"/>
    </source>
</evidence>
<feature type="region of interest" description="Disordered" evidence="10">
    <location>
        <begin position="393"/>
        <end position="415"/>
    </location>
</feature>
<organism evidence="12 13">
    <name type="scientific">Aeriscardovia aeriphila</name>
    <dbReference type="NCBI Taxonomy" id="218139"/>
    <lineage>
        <taxon>Bacteria</taxon>
        <taxon>Bacillati</taxon>
        <taxon>Actinomycetota</taxon>
        <taxon>Actinomycetes</taxon>
        <taxon>Bifidobacteriales</taxon>
        <taxon>Bifidobacteriaceae</taxon>
        <taxon>Aeriscardovia</taxon>
    </lineage>
</organism>
<dbReference type="InterPro" id="IPR051915">
    <property type="entry name" value="Cellulose_Degrad_GH3"/>
</dbReference>
<dbReference type="GO" id="GO:0008422">
    <property type="term" value="F:beta-glucosidase activity"/>
    <property type="evidence" value="ECO:0007669"/>
    <property type="project" value="UniProtKB-EC"/>
</dbReference>
<dbReference type="AlphaFoldDB" id="A0A921FTY3"/>
<dbReference type="Pfam" id="PF01915">
    <property type="entry name" value="Glyco_hydro_3_C"/>
    <property type="match status" value="1"/>
</dbReference>
<protein>
    <recommendedName>
        <fullName evidence="9">Exo-alpha-(1-&gt;6)-L-arabinopyranosidase</fullName>
        <ecNumber evidence="4">3.2.1.21</ecNumber>
    </recommendedName>
</protein>
<dbReference type="EMBL" id="DYWK01000002">
    <property type="protein sequence ID" value="HJF17701.1"/>
    <property type="molecule type" value="Genomic_DNA"/>
</dbReference>
<accession>A0A921FTY3</accession>
<dbReference type="InterPro" id="IPR002772">
    <property type="entry name" value="Glyco_hydro_3_C"/>
</dbReference>
<evidence type="ECO:0000256" key="1">
    <source>
        <dbReference type="ARBA" id="ARBA00000448"/>
    </source>
</evidence>
<keyword evidence="5" id="KW-0732">Signal</keyword>
<dbReference type="InterPro" id="IPR036881">
    <property type="entry name" value="Glyco_hydro_3_C_sf"/>
</dbReference>
<comment type="function">
    <text evidence="8">Catalyzes the hydrolysis of a non-reducing terminal alpha-L-arabinopyranosidic linkage in ginsenoside Rb2 (alpha-L-arabinopyranosyl-(1-&gt;6)-alpha-D-glucopyranosyl) to release alpha-D-glucopyranosyl (Rd). It is not able to hydrolyze alpha-L-arabinofuranosyl-(1-&gt;6)-alpha-D-glucopyranosyl (Rc).</text>
</comment>
<dbReference type="Pfam" id="PF14310">
    <property type="entry name" value="Fn3-like"/>
    <property type="match status" value="1"/>
</dbReference>
<evidence type="ECO:0000256" key="8">
    <source>
        <dbReference type="ARBA" id="ARBA00058905"/>
    </source>
</evidence>
<comment type="similarity">
    <text evidence="2">Belongs to the glycosyl hydrolase 3 family.</text>
</comment>
<reference evidence="12" key="2">
    <citation type="submission" date="2021-09" db="EMBL/GenBank/DDBJ databases">
        <authorList>
            <person name="Gilroy R."/>
        </authorList>
    </citation>
    <scope>NUCLEOTIDE SEQUENCE</scope>
    <source>
        <strain evidence="12">578</strain>
    </source>
</reference>
<keyword evidence="6 12" id="KW-0378">Hydrolase</keyword>
<comment type="catalytic activity">
    <reaction evidence="1">
        <text>Hydrolysis of terminal, non-reducing beta-D-glucosyl residues with release of beta-D-glucose.</text>
        <dbReference type="EC" id="3.2.1.21"/>
    </reaction>
</comment>
<dbReference type="Pfam" id="PF00933">
    <property type="entry name" value="Glyco_hydro_3"/>
    <property type="match status" value="1"/>
</dbReference>